<protein>
    <recommendedName>
        <fullName evidence="3">Helix-turn-helix type 11 domain-containing protein</fullName>
    </recommendedName>
</protein>
<evidence type="ECO:0000313" key="1">
    <source>
        <dbReference type="EMBL" id="MFC4766358.1"/>
    </source>
</evidence>
<evidence type="ECO:0008006" key="3">
    <source>
        <dbReference type="Google" id="ProtNLM"/>
    </source>
</evidence>
<gene>
    <name evidence="1" type="ORF">ACFO8Q_02960</name>
</gene>
<sequence length="79" mass="8810">MCGTSVRSIYQDIKRLDDAGIQIMLQGNKGYYLIDNIGQAESRLGTEEFLAISLYPILSGQSKVKNHPFQQSFRTAVAN</sequence>
<dbReference type="RefSeq" id="WP_380024274.1">
    <property type="nucleotide sequence ID" value="NZ_JBHSHC010000016.1"/>
</dbReference>
<dbReference type="InterPro" id="IPR036388">
    <property type="entry name" value="WH-like_DNA-bd_sf"/>
</dbReference>
<reference evidence="2" key="1">
    <citation type="journal article" date="2019" name="Int. J. Syst. Evol. Microbiol.">
        <title>The Global Catalogue of Microorganisms (GCM) 10K type strain sequencing project: providing services to taxonomists for standard genome sequencing and annotation.</title>
        <authorList>
            <consortium name="The Broad Institute Genomics Platform"/>
            <consortium name="The Broad Institute Genome Sequencing Center for Infectious Disease"/>
            <person name="Wu L."/>
            <person name="Ma J."/>
        </authorList>
    </citation>
    <scope>NUCLEOTIDE SEQUENCE [LARGE SCALE GENOMIC DNA]</scope>
    <source>
        <strain evidence="2">WYCCWR 12678</strain>
    </source>
</reference>
<dbReference type="Proteomes" id="UP001596002">
    <property type="component" value="Unassembled WGS sequence"/>
</dbReference>
<accession>A0ABV9PXH9</accession>
<dbReference type="EMBL" id="JBHSHC010000016">
    <property type="protein sequence ID" value="MFC4766358.1"/>
    <property type="molecule type" value="Genomic_DNA"/>
</dbReference>
<dbReference type="Gene3D" id="1.10.10.10">
    <property type="entry name" value="Winged helix-like DNA-binding domain superfamily/Winged helix DNA-binding domain"/>
    <property type="match status" value="1"/>
</dbReference>
<organism evidence="1 2">
    <name type="scientific">Effusibacillus consociatus</name>
    <dbReference type="NCBI Taxonomy" id="1117041"/>
    <lineage>
        <taxon>Bacteria</taxon>
        <taxon>Bacillati</taxon>
        <taxon>Bacillota</taxon>
        <taxon>Bacilli</taxon>
        <taxon>Bacillales</taxon>
        <taxon>Alicyclobacillaceae</taxon>
        <taxon>Effusibacillus</taxon>
    </lineage>
</organism>
<keyword evidence="2" id="KW-1185">Reference proteome</keyword>
<proteinExistence type="predicted"/>
<name>A0ABV9PXH9_9BACL</name>
<evidence type="ECO:0000313" key="2">
    <source>
        <dbReference type="Proteomes" id="UP001596002"/>
    </source>
</evidence>
<comment type="caution">
    <text evidence="1">The sequence shown here is derived from an EMBL/GenBank/DDBJ whole genome shotgun (WGS) entry which is preliminary data.</text>
</comment>